<protein>
    <submittedName>
        <fullName evidence="2">Unannotated protein</fullName>
    </submittedName>
</protein>
<evidence type="ECO:0000313" key="2">
    <source>
        <dbReference type="EMBL" id="CAB4907689.1"/>
    </source>
</evidence>
<evidence type="ECO:0000256" key="1">
    <source>
        <dbReference type="SAM" id="MobiDB-lite"/>
    </source>
</evidence>
<feature type="compositionally biased region" description="Low complexity" evidence="1">
    <location>
        <begin position="53"/>
        <end position="64"/>
    </location>
</feature>
<organism evidence="2">
    <name type="scientific">freshwater metagenome</name>
    <dbReference type="NCBI Taxonomy" id="449393"/>
    <lineage>
        <taxon>unclassified sequences</taxon>
        <taxon>metagenomes</taxon>
        <taxon>ecological metagenomes</taxon>
    </lineage>
</organism>
<dbReference type="AlphaFoldDB" id="A0A6J7GW59"/>
<proteinExistence type="predicted"/>
<name>A0A6J7GW59_9ZZZZ</name>
<feature type="region of interest" description="Disordered" evidence="1">
    <location>
        <begin position="53"/>
        <end position="72"/>
    </location>
</feature>
<dbReference type="EMBL" id="CAFBMP010000044">
    <property type="protein sequence ID" value="CAB4907689.1"/>
    <property type="molecule type" value="Genomic_DNA"/>
</dbReference>
<accession>A0A6J7GW59</accession>
<gene>
    <name evidence="2" type="ORF">UFOPK3608_00739</name>
</gene>
<sequence>MTWQIASLSRIFAKNLLPRPAPSEAPLTMPAISTKETAAGKIFSELNIFASTGRRSSGTPTTPTLGSMVAKG</sequence>
<reference evidence="2" key="1">
    <citation type="submission" date="2020-05" db="EMBL/GenBank/DDBJ databases">
        <authorList>
            <person name="Chiriac C."/>
            <person name="Salcher M."/>
            <person name="Ghai R."/>
            <person name="Kavagutti S V."/>
        </authorList>
    </citation>
    <scope>NUCLEOTIDE SEQUENCE</scope>
</reference>